<evidence type="ECO:0000313" key="2">
    <source>
        <dbReference type="EMBL" id="QLH77306.1"/>
    </source>
</evidence>
<dbReference type="PANTHER" id="PTHR34989">
    <property type="entry name" value="PROTEIN HDED"/>
    <property type="match status" value="1"/>
</dbReference>
<feature type="transmembrane region" description="Helical" evidence="1">
    <location>
        <begin position="43"/>
        <end position="62"/>
    </location>
</feature>
<feature type="transmembrane region" description="Helical" evidence="1">
    <location>
        <begin position="19"/>
        <end position="37"/>
    </location>
</feature>
<reference evidence="2 3" key="1">
    <citation type="submission" date="2020-07" db="EMBL/GenBank/DDBJ databases">
        <title>Halosimplex pelagicum sp. nov. and Halosimplex rubrum sp. nov., isolated from salted brown alga Laminaria, and emended description of the genus Halosimplex.</title>
        <authorList>
            <person name="Cui H."/>
        </authorList>
    </citation>
    <scope>NUCLEOTIDE SEQUENCE [LARGE SCALE GENOMIC DNA]</scope>
    <source>
        <strain evidence="2 3">R27</strain>
    </source>
</reference>
<dbReference type="PANTHER" id="PTHR34989:SF1">
    <property type="entry name" value="PROTEIN HDED"/>
    <property type="match status" value="1"/>
</dbReference>
<dbReference type="InterPro" id="IPR005325">
    <property type="entry name" value="DUF308_memb"/>
</dbReference>
<dbReference type="EMBL" id="CP058910">
    <property type="protein sequence ID" value="QLH77306.1"/>
    <property type="molecule type" value="Genomic_DNA"/>
</dbReference>
<dbReference type="AlphaFoldDB" id="A0A7D5NZR9"/>
<keyword evidence="1" id="KW-0472">Membrane</keyword>
<dbReference type="InterPro" id="IPR052712">
    <property type="entry name" value="Acid_resist_chaperone_HdeD"/>
</dbReference>
<name>A0A7D5NZR9_9EURY</name>
<dbReference type="Proteomes" id="UP000509667">
    <property type="component" value="Chromosome"/>
</dbReference>
<feature type="transmembrane region" description="Helical" evidence="1">
    <location>
        <begin position="98"/>
        <end position="117"/>
    </location>
</feature>
<protein>
    <submittedName>
        <fullName evidence="2">DUF308 domain-containing protein</fullName>
    </submittedName>
</protein>
<gene>
    <name evidence="2" type="ORF">HZS55_08370</name>
</gene>
<feature type="transmembrane region" description="Helical" evidence="1">
    <location>
        <begin position="74"/>
        <end position="92"/>
    </location>
</feature>
<keyword evidence="1" id="KW-0812">Transmembrane</keyword>
<sequence>MSTDTSSVESADVQRGWRYLMGAGLLITVLGLTAIAAPFVTGVAVSVLLGALLVVGALGHAVNAFSAGGVAGTVWQVALAVVYAVAGISLLANPVLGLTTVTILLIAYFAVEGVIEVAMGIRARSEPNWLWYVASGAVSLGLAVLLWAGFPSTAAWAVGLLTGVHLLSTGVLLVYVGYAGRRGGTASGGEAMGGEPRSG</sequence>
<evidence type="ECO:0000313" key="3">
    <source>
        <dbReference type="Proteomes" id="UP000509667"/>
    </source>
</evidence>
<dbReference type="OrthoDB" id="163497at2157"/>
<feature type="transmembrane region" description="Helical" evidence="1">
    <location>
        <begin position="156"/>
        <end position="178"/>
    </location>
</feature>
<dbReference type="RefSeq" id="WP_179911235.1">
    <property type="nucleotide sequence ID" value="NZ_CP058910.1"/>
</dbReference>
<dbReference type="KEGG" id="hrr:HZS55_08370"/>
<accession>A0A7D5NZR9</accession>
<proteinExistence type="predicted"/>
<evidence type="ECO:0000256" key="1">
    <source>
        <dbReference type="SAM" id="Phobius"/>
    </source>
</evidence>
<dbReference type="Pfam" id="PF03729">
    <property type="entry name" value="DUF308"/>
    <property type="match status" value="1"/>
</dbReference>
<keyword evidence="1" id="KW-1133">Transmembrane helix</keyword>
<dbReference type="GeneID" id="56077871"/>
<organism evidence="2 3">
    <name type="scientific">Halosimplex rubrum</name>
    <dbReference type="NCBI Taxonomy" id="869889"/>
    <lineage>
        <taxon>Archaea</taxon>
        <taxon>Methanobacteriati</taxon>
        <taxon>Methanobacteriota</taxon>
        <taxon>Stenosarchaea group</taxon>
        <taxon>Halobacteria</taxon>
        <taxon>Halobacteriales</taxon>
        <taxon>Haloarculaceae</taxon>
        <taxon>Halosimplex</taxon>
    </lineage>
</organism>
<keyword evidence="3" id="KW-1185">Reference proteome</keyword>
<dbReference type="GO" id="GO:0005886">
    <property type="term" value="C:plasma membrane"/>
    <property type="evidence" value="ECO:0007669"/>
    <property type="project" value="TreeGrafter"/>
</dbReference>
<feature type="transmembrane region" description="Helical" evidence="1">
    <location>
        <begin position="129"/>
        <end position="150"/>
    </location>
</feature>